<protein>
    <submittedName>
        <fullName evidence="1">4476_t:CDS:1</fullName>
    </submittedName>
</protein>
<organism evidence="1 2">
    <name type="scientific">Cetraspora pellucida</name>
    <dbReference type="NCBI Taxonomy" id="1433469"/>
    <lineage>
        <taxon>Eukaryota</taxon>
        <taxon>Fungi</taxon>
        <taxon>Fungi incertae sedis</taxon>
        <taxon>Mucoromycota</taxon>
        <taxon>Glomeromycotina</taxon>
        <taxon>Glomeromycetes</taxon>
        <taxon>Diversisporales</taxon>
        <taxon>Gigasporaceae</taxon>
        <taxon>Cetraspora</taxon>
    </lineage>
</organism>
<dbReference type="Proteomes" id="UP000789366">
    <property type="component" value="Unassembled WGS sequence"/>
</dbReference>
<evidence type="ECO:0000313" key="2">
    <source>
        <dbReference type="Proteomes" id="UP000789366"/>
    </source>
</evidence>
<feature type="non-terminal residue" evidence="1">
    <location>
        <position position="44"/>
    </location>
</feature>
<sequence length="44" mass="5136">GIVYGKLPVLTRSFNCRDTGEINLTKSQYQFPISPTTVKFWDWK</sequence>
<comment type="caution">
    <text evidence="1">The sequence shown here is derived from an EMBL/GenBank/DDBJ whole genome shotgun (WGS) entry which is preliminary data.</text>
</comment>
<feature type="non-terminal residue" evidence="1">
    <location>
        <position position="1"/>
    </location>
</feature>
<proteinExistence type="predicted"/>
<accession>A0ACA9QI24</accession>
<gene>
    <name evidence="1" type="ORF">SPELUC_LOCUS14362</name>
</gene>
<keyword evidence="2" id="KW-1185">Reference proteome</keyword>
<dbReference type="EMBL" id="CAJVPW010041870">
    <property type="protein sequence ID" value="CAG8749149.1"/>
    <property type="molecule type" value="Genomic_DNA"/>
</dbReference>
<reference evidence="1" key="1">
    <citation type="submission" date="2021-06" db="EMBL/GenBank/DDBJ databases">
        <authorList>
            <person name="Kallberg Y."/>
            <person name="Tangrot J."/>
            <person name="Rosling A."/>
        </authorList>
    </citation>
    <scope>NUCLEOTIDE SEQUENCE</scope>
    <source>
        <strain evidence="1">28 12/20/2015</strain>
    </source>
</reference>
<evidence type="ECO:0000313" key="1">
    <source>
        <dbReference type="EMBL" id="CAG8749149.1"/>
    </source>
</evidence>
<name>A0ACA9QI24_9GLOM</name>